<dbReference type="AlphaFoldDB" id="A0AAE1FYX4"/>
<feature type="region of interest" description="Disordered" evidence="1">
    <location>
        <begin position="114"/>
        <end position="140"/>
    </location>
</feature>
<organism evidence="2 3">
    <name type="scientific">Petrolisthes cinctipes</name>
    <name type="common">Flat porcelain crab</name>
    <dbReference type="NCBI Taxonomy" id="88211"/>
    <lineage>
        <taxon>Eukaryota</taxon>
        <taxon>Metazoa</taxon>
        <taxon>Ecdysozoa</taxon>
        <taxon>Arthropoda</taxon>
        <taxon>Crustacea</taxon>
        <taxon>Multicrustacea</taxon>
        <taxon>Malacostraca</taxon>
        <taxon>Eumalacostraca</taxon>
        <taxon>Eucarida</taxon>
        <taxon>Decapoda</taxon>
        <taxon>Pleocyemata</taxon>
        <taxon>Anomura</taxon>
        <taxon>Galatheoidea</taxon>
        <taxon>Porcellanidae</taxon>
        <taxon>Petrolisthes</taxon>
    </lineage>
</organism>
<feature type="region of interest" description="Disordered" evidence="1">
    <location>
        <begin position="159"/>
        <end position="180"/>
    </location>
</feature>
<evidence type="ECO:0000256" key="1">
    <source>
        <dbReference type="SAM" id="MobiDB-lite"/>
    </source>
</evidence>
<protein>
    <submittedName>
        <fullName evidence="2">Uncharacterized protein</fullName>
    </submittedName>
</protein>
<name>A0AAE1FYX4_PETCI</name>
<dbReference type="Proteomes" id="UP001286313">
    <property type="component" value="Unassembled WGS sequence"/>
</dbReference>
<reference evidence="2" key="1">
    <citation type="submission" date="2023-10" db="EMBL/GenBank/DDBJ databases">
        <title>Genome assemblies of two species of porcelain crab, Petrolisthes cinctipes and Petrolisthes manimaculis (Anomura: Porcellanidae).</title>
        <authorList>
            <person name="Angst P."/>
        </authorList>
    </citation>
    <scope>NUCLEOTIDE SEQUENCE</scope>
    <source>
        <strain evidence="2">PB745_01</strain>
        <tissue evidence="2">Gill</tissue>
    </source>
</reference>
<keyword evidence="3" id="KW-1185">Reference proteome</keyword>
<comment type="caution">
    <text evidence="2">The sequence shown here is derived from an EMBL/GenBank/DDBJ whole genome shotgun (WGS) entry which is preliminary data.</text>
</comment>
<accession>A0AAE1FYX4</accession>
<dbReference type="EMBL" id="JAWQEG010001003">
    <property type="protein sequence ID" value="KAK3883227.1"/>
    <property type="molecule type" value="Genomic_DNA"/>
</dbReference>
<proteinExistence type="predicted"/>
<gene>
    <name evidence="2" type="ORF">Pcinc_012454</name>
</gene>
<evidence type="ECO:0000313" key="2">
    <source>
        <dbReference type="EMBL" id="KAK3883227.1"/>
    </source>
</evidence>
<feature type="compositionally biased region" description="Polar residues" evidence="1">
    <location>
        <begin position="114"/>
        <end position="132"/>
    </location>
</feature>
<sequence length="180" mass="20222">MHSSIITSYHHPIPTQPHAFVHNNILPTPILSHLSPTPCIRPQQHLTNTHPFPTRPYAFVHNNILPHYPSLPIPSHPNPTRPHAFVHNNILPPPIPSHPNQTPCIRPQQHLSTTHPITSQPDPMHSSTTTSYHHPIPSHPNPTRPHAFVHNNILPPPIPSQPDPFNYVESIEPRTPGIPD</sequence>
<evidence type="ECO:0000313" key="3">
    <source>
        <dbReference type="Proteomes" id="UP001286313"/>
    </source>
</evidence>